<gene>
    <name evidence="1" type="ORF">GGI15_000406</name>
</gene>
<reference evidence="1" key="1">
    <citation type="submission" date="2022-07" db="EMBL/GenBank/DDBJ databases">
        <title>Phylogenomic reconstructions and comparative analyses of Kickxellomycotina fungi.</title>
        <authorList>
            <person name="Reynolds N.K."/>
            <person name="Stajich J.E."/>
            <person name="Barry K."/>
            <person name="Grigoriev I.V."/>
            <person name="Crous P."/>
            <person name="Smith M.E."/>
        </authorList>
    </citation>
    <scope>NUCLEOTIDE SEQUENCE</scope>
    <source>
        <strain evidence="1">BCRC 34489</strain>
    </source>
</reference>
<proteinExistence type="predicted"/>
<comment type="caution">
    <text evidence="1">The sequence shown here is derived from an EMBL/GenBank/DDBJ whole genome shotgun (WGS) entry which is preliminary data.</text>
</comment>
<dbReference type="EMBL" id="JANBUM010000011">
    <property type="protein sequence ID" value="KAJ2787837.1"/>
    <property type="molecule type" value="Genomic_DNA"/>
</dbReference>
<dbReference type="Proteomes" id="UP001140172">
    <property type="component" value="Unassembled WGS sequence"/>
</dbReference>
<evidence type="ECO:0000313" key="2">
    <source>
        <dbReference type="Proteomes" id="UP001140172"/>
    </source>
</evidence>
<dbReference type="OrthoDB" id="5596462at2759"/>
<organism evidence="1 2">
    <name type="scientific">Coemansia interrupta</name>
    <dbReference type="NCBI Taxonomy" id="1126814"/>
    <lineage>
        <taxon>Eukaryota</taxon>
        <taxon>Fungi</taxon>
        <taxon>Fungi incertae sedis</taxon>
        <taxon>Zoopagomycota</taxon>
        <taxon>Kickxellomycotina</taxon>
        <taxon>Kickxellomycetes</taxon>
        <taxon>Kickxellales</taxon>
        <taxon>Kickxellaceae</taxon>
        <taxon>Coemansia</taxon>
    </lineage>
</organism>
<sequence>MNMYISKTSYSKGRNNVDATDRISLASLGLDGPGSSKTVGDLNNQIHIRLSDKYQYQFIAAPSSLAGSKALVDTSTSGNMLMMPFSDIFELEPNGIKYVASLLETFSYIDPPNAKMLAPMFGISTNSLHSPESTKAVARMLNAVGNMSTDTLAYISGATSISASNDPLVSKGSIITLSNLLALDANRIKLVTDLFDSFSLMNASEFKQFLQQAGWKTLDVSKSATMQTGSSASAIPNLSYMVPMKDELLRKMAQVAKSYAVHEPEAEKALNNLKLDLLQYLNEARSFWQSLSEYFPISSLLNLSNNPYIGEIYQILTIASKNPGASIWQIALLYYKSIGMPGLQSFIDAPSQYVGSLASSVIGGYVSDIVTNFVGTTIASATRGAPIGLNIPGIINLELGSGNGLNLNVLGGLVHANVGGRGSRANKPTQPPMAAVPPPPAAAMPVVPIVGRHF</sequence>
<keyword evidence="2" id="KW-1185">Reference proteome</keyword>
<evidence type="ECO:0000313" key="1">
    <source>
        <dbReference type="EMBL" id="KAJ2787837.1"/>
    </source>
</evidence>
<protein>
    <submittedName>
        <fullName evidence="1">Uncharacterized protein</fullName>
    </submittedName>
</protein>
<name>A0A9W8HS94_9FUNG</name>
<accession>A0A9W8HS94</accession>
<dbReference type="AlphaFoldDB" id="A0A9W8HS94"/>